<reference evidence="1 2" key="1">
    <citation type="submission" date="2019-02" db="EMBL/GenBank/DDBJ databases">
        <title>Genomic Encyclopedia of Type Strains, Phase IV (KMG-IV): sequencing the most valuable type-strain genomes for metagenomic binning, comparative biology and taxonomic classification.</title>
        <authorList>
            <person name="Goeker M."/>
        </authorList>
    </citation>
    <scope>NUCLEOTIDE SEQUENCE [LARGE SCALE GENOMIC DNA]</scope>
    <source>
        <strain evidence="1 2">K24</strain>
    </source>
</reference>
<dbReference type="EMBL" id="SGXC01000001">
    <property type="protein sequence ID" value="RZS85204.1"/>
    <property type="molecule type" value="Genomic_DNA"/>
</dbReference>
<keyword evidence="2" id="KW-1185">Reference proteome</keyword>
<dbReference type="Proteomes" id="UP000292445">
    <property type="component" value="Unassembled WGS sequence"/>
</dbReference>
<comment type="caution">
    <text evidence="1">The sequence shown here is derived from an EMBL/GenBank/DDBJ whole genome shotgun (WGS) entry which is preliminary data.</text>
</comment>
<protein>
    <submittedName>
        <fullName evidence="1">Uncharacterized protein DUF3717</fullName>
    </submittedName>
</protein>
<organism evidence="1 2">
    <name type="scientific">Pigmentiphaga kullae</name>
    <dbReference type="NCBI Taxonomy" id="151784"/>
    <lineage>
        <taxon>Bacteria</taxon>
        <taxon>Pseudomonadati</taxon>
        <taxon>Pseudomonadota</taxon>
        <taxon>Betaproteobacteria</taxon>
        <taxon>Burkholderiales</taxon>
        <taxon>Alcaligenaceae</taxon>
        <taxon>Pigmentiphaga</taxon>
    </lineage>
</organism>
<evidence type="ECO:0000313" key="1">
    <source>
        <dbReference type="EMBL" id="RZS85204.1"/>
    </source>
</evidence>
<gene>
    <name evidence="1" type="ORF">EV675_1227</name>
</gene>
<sequence>MGRMDITLTELEDAINFWRTRKPSTSEACVLCKEAAALAGPYAAMIMHHLPALDEAAMPEAARSALSAWRQARQAVAQVKG</sequence>
<evidence type="ECO:0000313" key="2">
    <source>
        <dbReference type="Proteomes" id="UP000292445"/>
    </source>
</evidence>
<dbReference type="Pfam" id="PF12512">
    <property type="entry name" value="DUF3717"/>
    <property type="match status" value="1"/>
</dbReference>
<accession>A0A4Q7NJG2</accession>
<proteinExistence type="predicted"/>
<dbReference type="InterPro" id="IPR022191">
    <property type="entry name" value="DUF3717"/>
</dbReference>
<name>A0A4Q7NJG2_9BURK</name>
<dbReference type="AlphaFoldDB" id="A0A4Q7NJG2"/>